<sequence>MMKALCPAAFVLALPVEGQVALWDMQADPPVALAQNPPGSVLPGTCYQLSGKKLTPLQPATACLNYYTSPGDLGALEPFSATGTMVFNDHAPDYALLRLELRGVQGTEECGERETCDTLYLAGFANDSLTAQAMEPTRAGQRVSLTGRKNTPTRLNSAHTVASVPYLRADRRFPDLTGKSQRHRAVGELRFLWQLRPVLERKKGENRQIYRNCALVGL</sequence>
<dbReference type="Proteomes" id="UP000316225">
    <property type="component" value="Unassembled WGS sequence"/>
</dbReference>
<protein>
    <submittedName>
        <fullName evidence="1">Uncharacterized protein</fullName>
    </submittedName>
</protein>
<reference evidence="1 2" key="1">
    <citation type="journal article" date="2015" name="Stand. Genomic Sci.">
        <title>Genomic Encyclopedia of Bacterial and Archaeal Type Strains, Phase III: the genomes of soil and plant-associated and newly described type strains.</title>
        <authorList>
            <person name="Whitman W.B."/>
            <person name="Woyke T."/>
            <person name="Klenk H.P."/>
            <person name="Zhou Y."/>
            <person name="Lilburn T.G."/>
            <person name="Beck B.J."/>
            <person name="De Vos P."/>
            <person name="Vandamme P."/>
            <person name="Eisen J.A."/>
            <person name="Garrity G."/>
            <person name="Hugenholtz P."/>
            <person name="Kyrpides N.C."/>
        </authorList>
    </citation>
    <scope>NUCLEOTIDE SEQUENCE [LARGE SCALE GENOMIC DNA]</scope>
    <source>
        <strain evidence="1 2">CGMCC 1.5364</strain>
    </source>
</reference>
<dbReference type="AlphaFoldDB" id="A0A562NH17"/>
<dbReference type="RefSeq" id="WP_145398985.1">
    <property type="nucleotide sequence ID" value="NZ_VLKU01000009.1"/>
</dbReference>
<name>A0A562NH17_9RHOB</name>
<evidence type="ECO:0000313" key="1">
    <source>
        <dbReference type="EMBL" id="TWI31437.1"/>
    </source>
</evidence>
<proteinExistence type="predicted"/>
<organism evidence="1 2">
    <name type="scientific">Paracoccus sulfuroxidans</name>
    <dbReference type="NCBI Taxonomy" id="384678"/>
    <lineage>
        <taxon>Bacteria</taxon>
        <taxon>Pseudomonadati</taxon>
        <taxon>Pseudomonadota</taxon>
        <taxon>Alphaproteobacteria</taxon>
        <taxon>Rhodobacterales</taxon>
        <taxon>Paracoccaceae</taxon>
        <taxon>Paracoccus</taxon>
    </lineage>
</organism>
<dbReference type="EMBL" id="VLKU01000009">
    <property type="protein sequence ID" value="TWI31437.1"/>
    <property type="molecule type" value="Genomic_DNA"/>
</dbReference>
<comment type="caution">
    <text evidence="1">The sequence shown here is derived from an EMBL/GenBank/DDBJ whole genome shotgun (WGS) entry which is preliminary data.</text>
</comment>
<accession>A0A562NH17</accession>
<evidence type="ECO:0000313" key="2">
    <source>
        <dbReference type="Proteomes" id="UP000316225"/>
    </source>
</evidence>
<gene>
    <name evidence="1" type="ORF">IQ24_02888</name>
</gene>
<keyword evidence="2" id="KW-1185">Reference proteome</keyword>